<organism evidence="2 3">
    <name type="scientific">Propioniciclava soli</name>
    <dbReference type="NCBI Taxonomy" id="2775081"/>
    <lineage>
        <taxon>Bacteria</taxon>
        <taxon>Bacillati</taxon>
        <taxon>Actinomycetota</taxon>
        <taxon>Actinomycetes</taxon>
        <taxon>Propionibacteriales</taxon>
        <taxon>Propionibacteriaceae</taxon>
        <taxon>Propioniciclava</taxon>
    </lineage>
</organism>
<sequence>MEPKPPTTVHLSRRGPSSYEATNARGVRLPIGGEDGFSPVELLLAAVAGCSAVDVDVMTSRRAEPESFAVTASGRKVREGGNHLEDVEVVFRLRFPEGDAGDQARARIAPAVRASAERDCTVSRTVELPTPVTFTID</sequence>
<name>A0ABZ3C580_9ACTN</name>
<dbReference type="InterPro" id="IPR003718">
    <property type="entry name" value="OsmC/Ohr_fam"/>
</dbReference>
<evidence type="ECO:0000313" key="3">
    <source>
        <dbReference type="Proteomes" id="UP001434337"/>
    </source>
</evidence>
<keyword evidence="3" id="KW-1185">Reference proteome</keyword>
<reference evidence="2 3" key="1">
    <citation type="journal article" date="2023" name="Environ Microbiome">
        <title>A coral-associated actinobacterium mitigates coral bleaching under heat stress.</title>
        <authorList>
            <person name="Li J."/>
            <person name="Zou Y."/>
            <person name="Li Q."/>
            <person name="Zhang J."/>
            <person name="Bourne D.G."/>
            <person name="Lyu Y."/>
            <person name="Liu C."/>
            <person name="Zhang S."/>
        </authorList>
    </citation>
    <scope>NUCLEOTIDE SEQUENCE [LARGE SCALE GENOMIC DNA]</scope>
    <source>
        <strain evidence="2 3">SCSIO 13291</strain>
    </source>
</reference>
<feature type="region of interest" description="Disordered" evidence="1">
    <location>
        <begin position="1"/>
        <end position="21"/>
    </location>
</feature>
<dbReference type="Gene3D" id="3.30.300.20">
    <property type="match status" value="1"/>
</dbReference>
<dbReference type="RefSeq" id="WP_232548482.1">
    <property type="nucleotide sequence ID" value="NZ_CP115965.1"/>
</dbReference>
<proteinExistence type="predicted"/>
<dbReference type="SUPFAM" id="SSF82784">
    <property type="entry name" value="OsmC-like"/>
    <property type="match status" value="1"/>
</dbReference>
<dbReference type="EMBL" id="CP115965">
    <property type="protein sequence ID" value="WZW97791.1"/>
    <property type="molecule type" value="Genomic_DNA"/>
</dbReference>
<protein>
    <submittedName>
        <fullName evidence="2">OsmC family protein</fullName>
    </submittedName>
</protein>
<dbReference type="Proteomes" id="UP001434337">
    <property type="component" value="Chromosome"/>
</dbReference>
<dbReference type="InterPro" id="IPR015946">
    <property type="entry name" value="KH_dom-like_a/b"/>
</dbReference>
<dbReference type="InterPro" id="IPR036102">
    <property type="entry name" value="OsmC/Ohrsf"/>
</dbReference>
<evidence type="ECO:0000313" key="2">
    <source>
        <dbReference type="EMBL" id="WZW97791.1"/>
    </source>
</evidence>
<evidence type="ECO:0000256" key="1">
    <source>
        <dbReference type="SAM" id="MobiDB-lite"/>
    </source>
</evidence>
<dbReference type="Pfam" id="PF02566">
    <property type="entry name" value="OsmC"/>
    <property type="match status" value="1"/>
</dbReference>
<gene>
    <name evidence="2" type="ORF">PCC79_12930</name>
</gene>
<accession>A0ABZ3C580</accession>